<dbReference type="SUPFAM" id="SSF88723">
    <property type="entry name" value="PIN domain-like"/>
    <property type="match status" value="1"/>
</dbReference>
<dbReference type="EMBL" id="LOHZ01000030">
    <property type="protein sequence ID" value="KYO66123.1"/>
    <property type="molecule type" value="Genomic_DNA"/>
</dbReference>
<dbReference type="InterPro" id="IPR029060">
    <property type="entry name" value="PIN-like_dom_sf"/>
</dbReference>
<protein>
    <recommendedName>
        <fullName evidence="1">PIN domain-containing protein</fullName>
    </recommendedName>
</protein>
<dbReference type="OrthoDB" id="9789052at2"/>
<dbReference type="RefSeq" id="WP_068748437.1">
    <property type="nucleotide sequence ID" value="NZ_LOHZ01000030.1"/>
</dbReference>
<dbReference type="Gene3D" id="3.40.50.1010">
    <property type="entry name" value="5'-nuclease"/>
    <property type="match status" value="1"/>
</dbReference>
<evidence type="ECO:0000313" key="3">
    <source>
        <dbReference type="Proteomes" id="UP000075737"/>
    </source>
</evidence>
<organism evidence="2 3">
    <name type="scientific">Thermovenabulum gondwanense</name>
    <dbReference type="NCBI Taxonomy" id="520767"/>
    <lineage>
        <taxon>Bacteria</taxon>
        <taxon>Bacillati</taxon>
        <taxon>Bacillota</taxon>
        <taxon>Clostridia</taxon>
        <taxon>Thermosediminibacterales</taxon>
        <taxon>Thermosediminibacteraceae</taxon>
        <taxon>Thermovenabulum</taxon>
    </lineage>
</organism>
<evidence type="ECO:0000259" key="1">
    <source>
        <dbReference type="Pfam" id="PF01850"/>
    </source>
</evidence>
<name>A0A161PWZ9_9FIRM</name>
<dbReference type="PANTHER" id="PTHR39664:SF2">
    <property type="entry name" value="NUCLEIC ACID-BINDING PROTEIN, CONTAINING PIN DOMAIN-RELATED"/>
    <property type="match status" value="1"/>
</dbReference>
<dbReference type="STRING" id="520767.ATZ99_13150"/>
<dbReference type="InterPro" id="IPR002716">
    <property type="entry name" value="PIN_dom"/>
</dbReference>
<keyword evidence="3" id="KW-1185">Reference proteome</keyword>
<dbReference type="Proteomes" id="UP000075737">
    <property type="component" value="Unassembled WGS sequence"/>
</dbReference>
<dbReference type="AlphaFoldDB" id="A0A161PWZ9"/>
<dbReference type="PANTHER" id="PTHR39664">
    <property type="match status" value="1"/>
</dbReference>
<sequence>MNIVDANIILRYLLEDIPELAEKAAEILENNEIFIPNEVFAEVVYVLEKVYKINRKEIKNILCEFLSYKQIEVIDKELLMEAFKIYYEVKIDFIDAILYSYKKCKNYNVLTFDRKLMKIIQKL</sequence>
<dbReference type="Pfam" id="PF01850">
    <property type="entry name" value="PIN"/>
    <property type="match status" value="1"/>
</dbReference>
<proteinExistence type="predicted"/>
<reference evidence="2 3" key="1">
    <citation type="submission" date="2015-12" db="EMBL/GenBank/DDBJ databases">
        <title>Draft genome of Thermovenabulum gondwanense isolated from a red thermophilic microbial mat colonisisng an outflow channel of a bore well.</title>
        <authorList>
            <person name="Patel B.K."/>
        </authorList>
    </citation>
    <scope>NUCLEOTIDE SEQUENCE [LARGE SCALE GENOMIC DNA]</scope>
    <source>
        <strain evidence="2 3">R270</strain>
    </source>
</reference>
<comment type="caution">
    <text evidence="2">The sequence shown here is derived from an EMBL/GenBank/DDBJ whole genome shotgun (WGS) entry which is preliminary data.</text>
</comment>
<dbReference type="PATRIC" id="fig|520767.4.peg.1417"/>
<evidence type="ECO:0000313" key="2">
    <source>
        <dbReference type="EMBL" id="KYO66123.1"/>
    </source>
</evidence>
<gene>
    <name evidence="2" type="ORF">ATZ99_13150</name>
</gene>
<accession>A0A161PWZ9</accession>
<feature type="domain" description="PIN" evidence="1">
    <location>
        <begin position="3"/>
        <end position="118"/>
    </location>
</feature>